<proteinExistence type="predicted"/>
<dbReference type="AlphaFoldDB" id="A0A4P7AIC4"/>
<keyword evidence="1" id="KW-0472">Membrane</keyword>
<dbReference type="EMBL" id="CP038013">
    <property type="protein sequence ID" value="QBQ08027.1"/>
    <property type="molecule type" value="Genomic_DNA"/>
</dbReference>
<reference evidence="2 3" key="1">
    <citation type="submission" date="2019-03" db="EMBL/GenBank/DDBJ databases">
        <title>Complete genome sequence of Spiroplasma gladiatoris TG-1 (DSM 22552).</title>
        <authorList>
            <person name="Lin Y.-C."/>
            <person name="Chou L."/>
            <person name="Kuo C.-H."/>
        </authorList>
    </citation>
    <scope>NUCLEOTIDE SEQUENCE [LARGE SCALE GENOMIC DNA]</scope>
    <source>
        <strain evidence="2 3">TG-1</strain>
    </source>
</reference>
<feature type="transmembrane region" description="Helical" evidence="1">
    <location>
        <begin position="25"/>
        <end position="51"/>
    </location>
</feature>
<evidence type="ECO:0000313" key="3">
    <source>
        <dbReference type="Proteomes" id="UP000294309"/>
    </source>
</evidence>
<accession>A0A4P7AIC4</accession>
<keyword evidence="3" id="KW-1185">Reference proteome</keyword>
<organism evidence="2 3">
    <name type="scientific">Spiroplasma gladiatoris</name>
    <dbReference type="NCBI Taxonomy" id="2143"/>
    <lineage>
        <taxon>Bacteria</taxon>
        <taxon>Bacillati</taxon>
        <taxon>Mycoplasmatota</taxon>
        <taxon>Mollicutes</taxon>
        <taxon>Entomoplasmatales</taxon>
        <taxon>Spiroplasmataceae</taxon>
        <taxon>Spiroplasma</taxon>
    </lineage>
</organism>
<keyword evidence="1" id="KW-0812">Transmembrane</keyword>
<evidence type="ECO:0000256" key="1">
    <source>
        <dbReference type="SAM" id="Phobius"/>
    </source>
</evidence>
<dbReference type="Proteomes" id="UP000294309">
    <property type="component" value="Chromosome"/>
</dbReference>
<evidence type="ECO:0000313" key="2">
    <source>
        <dbReference type="EMBL" id="QBQ08027.1"/>
    </source>
</evidence>
<name>A0A4P7AIC4_9MOLU</name>
<dbReference type="KEGG" id="sgq:SGLAD_v1c08280"/>
<feature type="transmembrane region" description="Helical" evidence="1">
    <location>
        <begin position="107"/>
        <end position="126"/>
    </location>
</feature>
<feature type="transmembrane region" description="Helical" evidence="1">
    <location>
        <begin position="63"/>
        <end position="87"/>
    </location>
</feature>
<dbReference type="OrthoDB" id="9885710at2"/>
<dbReference type="RefSeq" id="WP_134297940.1">
    <property type="nucleotide sequence ID" value="NZ_CP038013.1"/>
</dbReference>
<gene>
    <name evidence="2" type="ORF">SGLAD_v1c08280</name>
</gene>
<protein>
    <submittedName>
        <fullName evidence="2">Uncharacterized protein</fullName>
    </submittedName>
</protein>
<keyword evidence="1" id="KW-1133">Transmembrane helix</keyword>
<sequence>MYKSKYKKHDKNNFSTKLYNAKPSVLIVLSLFNFVLKISTILVVIYFLYFYFSNSIPYKKNHLGVLFLTLCVPIFIFSLNLFINNYLINYMCLDTLDKIADLQLENLSKKIMLIPLFGSFLITFIIKDKAILIYKYKQYINKHKKKSL</sequence>